<evidence type="ECO:0000256" key="1">
    <source>
        <dbReference type="ARBA" id="ARBA00009986"/>
    </source>
</evidence>
<sequence length="79" mass="8337">MIPSPMSDRRLMVVKQPVGVCAAITPWNFPAAMIARKVGPALAAGCSIVIKPAGQTPFSALAMESWPCVPVFLPGLSTW</sequence>
<gene>
    <name evidence="4" type="primary">gabD_1</name>
    <name evidence="4" type="ORF">A8U91_00184</name>
</gene>
<organism evidence="4 5">
    <name type="scientific">Halomonas elongata</name>
    <dbReference type="NCBI Taxonomy" id="2746"/>
    <lineage>
        <taxon>Bacteria</taxon>
        <taxon>Pseudomonadati</taxon>
        <taxon>Pseudomonadota</taxon>
        <taxon>Gammaproteobacteria</taxon>
        <taxon>Oceanospirillales</taxon>
        <taxon>Halomonadaceae</taxon>
        <taxon>Halomonas</taxon>
    </lineage>
</organism>
<dbReference type="InterPro" id="IPR050740">
    <property type="entry name" value="Aldehyde_DH_Superfamily"/>
</dbReference>
<dbReference type="PANTHER" id="PTHR43353">
    <property type="entry name" value="SUCCINATE-SEMIALDEHYDE DEHYDROGENASE, MITOCHONDRIAL"/>
    <property type="match status" value="1"/>
</dbReference>
<dbReference type="AlphaFoldDB" id="A0A1B8P0U4"/>
<protein>
    <submittedName>
        <fullName evidence="4">Succinate-semialdehyde dehydrogenase [NADP(+)] GabD</fullName>
        <ecNumber evidence="4">1.2.1.79</ecNumber>
    </submittedName>
</protein>
<dbReference type="InterPro" id="IPR016161">
    <property type="entry name" value="Ald_DH/histidinol_DH"/>
</dbReference>
<dbReference type="GO" id="GO:0036243">
    <property type="term" value="F:succinate-semialdehyde dehydrogenase (NADP+) activity"/>
    <property type="evidence" value="ECO:0007669"/>
    <property type="project" value="UniProtKB-EC"/>
</dbReference>
<proteinExistence type="inferred from homology"/>
<dbReference type="Proteomes" id="UP000092504">
    <property type="component" value="Unassembled WGS sequence"/>
</dbReference>
<evidence type="ECO:0000256" key="2">
    <source>
        <dbReference type="ARBA" id="ARBA00023002"/>
    </source>
</evidence>
<dbReference type="GO" id="GO:0009450">
    <property type="term" value="P:gamma-aminobutyric acid catabolic process"/>
    <property type="evidence" value="ECO:0007669"/>
    <property type="project" value="TreeGrafter"/>
</dbReference>
<evidence type="ECO:0000313" key="4">
    <source>
        <dbReference type="EMBL" id="OBX35850.1"/>
    </source>
</evidence>
<dbReference type="Gene3D" id="3.40.605.10">
    <property type="entry name" value="Aldehyde Dehydrogenase, Chain A, domain 1"/>
    <property type="match status" value="1"/>
</dbReference>
<dbReference type="PATRIC" id="fig|2746.7.peg.193"/>
<dbReference type="EMBL" id="MAJD01000001">
    <property type="protein sequence ID" value="OBX35850.1"/>
    <property type="molecule type" value="Genomic_DNA"/>
</dbReference>
<reference evidence="4 5" key="1">
    <citation type="submission" date="2016-06" db="EMBL/GenBank/DDBJ databases">
        <title>Genome sequence of halotolerant plant growth promoting strain of Halomonas elongata HEK1 isolated from salterns of Rann of Kutch, Gujarat, India.</title>
        <authorList>
            <person name="Gaba S."/>
            <person name="Singh R.N."/>
            <person name="Abrol S."/>
            <person name="Kaushik R."/>
            <person name="Saxena A.K."/>
        </authorList>
    </citation>
    <scope>NUCLEOTIDE SEQUENCE [LARGE SCALE GENOMIC DNA]</scope>
    <source>
        <strain evidence="4 5">HEK1</strain>
    </source>
</reference>
<comment type="caution">
    <text evidence="4">The sequence shown here is derived from an EMBL/GenBank/DDBJ whole genome shotgun (WGS) entry which is preliminary data.</text>
</comment>
<dbReference type="InterPro" id="IPR016162">
    <property type="entry name" value="Ald_DH_N"/>
</dbReference>
<dbReference type="EC" id="1.2.1.79" evidence="4"/>
<dbReference type="SUPFAM" id="SSF53720">
    <property type="entry name" value="ALDH-like"/>
    <property type="match status" value="1"/>
</dbReference>
<comment type="similarity">
    <text evidence="1">Belongs to the aldehyde dehydrogenase family.</text>
</comment>
<evidence type="ECO:0000259" key="3">
    <source>
        <dbReference type="Pfam" id="PF00171"/>
    </source>
</evidence>
<dbReference type="GO" id="GO:0004777">
    <property type="term" value="F:succinate-semialdehyde dehydrogenase (NAD+) activity"/>
    <property type="evidence" value="ECO:0007669"/>
    <property type="project" value="TreeGrafter"/>
</dbReference>
<evidence type="ECO:0000313" key="5">
    <source>
        <dbReference type="Proteomes" id="UP000092504"/>
    </source>
</evidence>
<name>A0A1B8P0U4_HALEL</name>
<dbReference type="Pfam" id="PF00171">
    <property type="entry name" value="Aldedh"/>
    <property type="match status" value="1"/>
</dbReference>
<dbReference type="PANTHER" id="PTHR43353:SF5">
    <property type="entry name" value="SUCCINATE-SEMIALDEHYDE DEHYDROGENASE, MITOCHONDRIAL"/>
    <property type="match status" value="1"/>
</dbReference>
<keyword evidence="2 4" id="KW-0560">Oxidoreductase</keyword>
<dbReference type="InterPro" id="IPR015590">
    <property type="entry name" value="Aldehyde_DH_dom"/>
</dbReference>
<accession>A0A1B8P0U4</accession>
<feature type="domain" description="Aldehyde dehydrogenase" evidence="3">
    <location>
        <begin position="3"/>
        <end position="63"/>
    </location>
</feature>